<sequence>MPEMHTTTAPHGSARRFREGCRSRSACPHSGSERYLTCAEAYTAAAGRADLAALPDTTRLPRGDAPAETVRSEAALVHGTPFGFRRGCAHPLDCPHFDTALPTCLEAQRAYRSGYRRRRADGRIEHGSWRGYVAGCRDEQRCVEIQGGGLSCAEHRRRRRRRLARERGVVERAQLLDAGDCVRAIGRLVREGHSLRALAPRLGVGSSTLSRLLVAADRGDAARATAPTLTRMRAALADLTVEATADSAPAESAPARRGAGAAVLADGRLAG</sequence>
<reference evidence="1 2" key="1">
    <citation type="submission" date="2020-07" db="EMBL/GenBank/DDBJ databases">
        <title>Sequencing the genomes of 1000 actinobacteria strains.</title>
        <authorList>
            <person name="Klenk H.-P."/>
        </authorList>
    </citation>
    <scope>NUCLEOTIDE SEQUENCE [LARGE SCALE GENOMIC DNA]</scope>
    <source>
        <strain evidence="1 2">DSM 23141</strain>
    </source>
</reference>
<name>A0A852YEW7_9MICO</name>
<organism evidence="1 2">
    <name type="scientific">Schumannella luteola</name>
    <dbReference type="NCBI Taxonomy" id="472059"/>
    <lineage>
        <taxon>Bacteria</taxon>
        <taxon>Bacillati</taxon>
        <taxon>Actinomycetota</taxon>
        <taxon>Actinomycetes</taxon>
        <taxon>Micrococcales</taxon>
        <taxon>Microbacteriaceae</taxon>
        <taxon>Schumannella</taxon>
    </lineage>
</organism>
<keyword evidence="2" id="KW-1185">Reference proteome</keyword>
<comment type="caution">
    <text evidence="1">The sequence shown here is derived from an EMBL/GenBank/DDBJ whole genome shotgun (WGS) entry which is preliminary data.</text>
</comment>
<gene>
    <name evidence="1" type="ORF">BJ979_000274</name>
</gene>
<dbReference type="AlphaFoldDB" id="A0A852YEW7"/>
<dbReference type="Proteomes" id="UP000553888">
    <property type="component" value="Unassembled WGS sequence"/>
</dbReference>
<dbReference type="RefSeq" id="WP_179564467.1">
    <property type="nucleotide sequence ID" value="NZ_JACBZY010000001.1"/>
</dbReference>
<dbReference type="EMBL" id="JACBZY010000001">
    <property type="protein sequence ID" value="NYG97648.1"/>
    <property type="molecule type" value="Genomic_DNA"/>
</dbReference>
<accession>A0A852YEW7</accession>
<evidence type="ECO:0000313" key="2">
    <source>
        <dbReference type="Proteomes" id="UP000553888"/>
    </source>
</evidence>
<evidence type="ECO:0000313" key="1">
    <source>
        <dbReference type="EMBL" id="NYG97648.1"/>
    </source>
</evidence>
<proteinExistence type="predicted"/>
<protein>
    <recommendedName>
        <fullName evidence="3">Helix-turn-helix domain-containing protein</fullName>
    </recommendedName>
</protein>
<evidence type="ECO:0008006" key="3">
    <source>
        <dbReference type="Google" id="ProtNLM"/>
    </source>
</evidence>